<sequence>MPIPLPSPFPVKPGYQEIARWLRQGIEQGQLKAGAKLPAIRRLANTLQVAPTTAVRAYRLLEQQELVQSRPGSGHYVASQDSLNRVINPSHQGCNLSIIQPNLALIENLWREAWQDNNAVPIPAAALSYPDENSLQPFKACAQLWLQDQGIAAIHSQQLHFCHGAQHGLSVLLQCLTQAGDYIALEQYTYPGMLSLCRQLQRPTIAIAMDQQGMLPEAFEQACLHNRIRAVMIVASYQNPTAAVMSNRRRQALVNIAQRYNVWIIDDDIYGFLDQGQHLSLSVLAPDHCFTVTSLSKSLLPGLRVGFIYGPSSQAQAIAEAIRASIWTCALPTLYMMQKLIEQGTATRMLQAQIVEAQARQRLLRQHLGSYELDSQIRSFHAWLHLPSSWPLNDFVQACQAHQILVSPAPYFYSGSDKAANAVRLAIMTPETQAELIQGLQCIAQILACRPTL</sequence>
<dbReference type="Pfam" id="PF00155">
    <property type="entry name" value="Aminotran_1_2"/>
    <property type="match status" value="1"/>
</dbReference>
<dbReference type="SMART" id="SM00345">
    <property type="entry name" value="HTH_GNTR"/>
    <property type="match status" value="1"/>
</dbReference>
<dbReference type="InterPro" id="IPR015422">
    <property type="entry name" value="PyrdxlP-dep_Trfase_small"/>
</dbReference>
<dbReference type="OrthoDB" id="9804020at2"/>
<comment type="caution">
    <text evidence="7">The sequence shown here is derived from an EMBL/GenBank/DDBJ whole genome shotgun (WGS) entry which is preliminary data.</text>
</comment>
<dbReference type="Gene3D" id="3.40.640.10">
    <property type="entry name" value="Type I PLP-dependent aspartate aminotransferase-like (Major domain)"/>
    <property type="match status" value="1"/>
</dbReference>
<evidence type="ECO:0000256" key="3">
    <source>
        <dbReference type="ARBA" id="ARBA00023015"/>
    </source>
</evidence>
<keyword evidence="4" id="KW-0238">DNA-binding</keyword>
<dbReference type="Gene3D" id="3.90.1150.10">
    <property type="entry name" value="Aspartate Aminotransferase, domain 1"/>
    <property type="match status" value="1"/>
</dbReference>
<organism evidence="7 8">
    <name type="scientific">Motilimonas pumila</name>
    <dbReference type="NCBI Taxonomy" id="2303987"/>
    <lineage>
        <taxon>Bacteria</taxon>
        <taxon>Pseudomonadati</taxon>
        <taxon>Pseudomonadota</taxon>
        <taxon>Gammaproteobacteria</taxon>
        <taxon>Alteromonadales</taxon>
        <taxon>Alteromonadales genera incertae sedis</taxon>
        <taxon>Motilimonas</taxon>
    </lineage>
</organism>
<dbReference type="Gene3D" id="1.10.10.10">
    <property type="entry name" value="Winged helix-like DNA-binding domain superfamily/Winged helix DNA-binding domain"/>
    <property type="match status" value="1"/>
</dbReference>
<name>A0A418YCV6_9GAMM</name>
<dbReference type="PANTHER" id="PTHR46577:SF1">
    <property type="entry name" value="HTH-TYPE TRANSCRIPTIONAL REGULATORY PROTEIN GABR"/>
    <property type="match status" value="1"/>
</dbReference>
<dbReference type="InterPro" id="IPR036390">
    <property type="entry name" value="WH_DNA-bd_sf"/>
</dbReference>
<reference evidence="7 8" key="2">
    <citation type="submission" date="2019-01" db="EMBL/GenBank/DDBJ databases">
        <title>Motilimonas pumilus sp. nov., isolated from the gut of sea cucumber (Apostichopus japonicus).</title>
        <authorList>
            <person name="Wang F.-Q."/>
            <person name="Ren L.-H."/>
            <person name="Lin Y.-W."/>
            <person name="Sun G.-H."/>
            <person name="Du Z.-J."/>
            <person name="Zhao J.-X."/>
            <person name="Liu X.-J."/>
            <person name="Liu L.-J."/>
        </authorList>
    </citation>
    <scope>NUCLEOTIDE SEQUENCE [LARGE SCALE GENOMIC DNA]</scope>
    <source>
        <strain evidence="7 8">PLHSC7-2</strain>
    </source>
</reference>
<dbReference type="GO" id="GO:0008483">
    <property type="term" value="F:transaminase activity"/>
    <property type="evidence" value="ECO:0007669"/>
    <property type="project" value="UniProtKB-KW"/>
</dbReference>
<protein>
    <submittedName>
        <fullName evidence="7">PLP-dependent aminotransferase family protein</fullName>
    </submittedName>
</protein>
<keyword evidence="8" id="KW-1185">Reference proteome</keyword>
<dbReference type="InterPro" id="IPR015421">
    <property type="entry name" value="PyrdxlP-dep_Trfase_major"/>
</dbReference>
<evidence type="ECO:0000256" key="2">
    <source>
        <dbReference type="ARBA" id="ARBA00022898"/>
    </source>
</evidence>
<dbReference type="AlphaFoldDB" id="A0A418YCV6"/>
<keyword evidence="2" id="KW-0663">Pyridoxal phosphate</keyword>
<dbReference type="InterPro" id="IPR015424">
    <property type="entry name" value="PyrdxlP-dep_Trfase"/>
</dbReference>
<dbReference type="EMBL" id="QZCH01000018">
    <property type="protein sequence ID" value="RJG42336.1"/>
    <property type="molecule type" value="Genomic_DNA"/>
</dbReference>
<keyword evidence="7" id="KW-0808">Transferase</keyword>
<proteinExistence type="inferred from homology"/>
<feature type="domain" description="HTH gntR-type" evidence="6">
    <location>
        <begin position="12"/>
        <end position="80"/>
    </location>
</feature>
<evidence type="ECO:0000256" key="5">
    <source>
        <dbReference type="ARBA" id="ARBA00023163"/>
    </source>
</evidence>
<evidence type="ECO:0000259" key="6">
    <source>
        <dbReference type="PROSITE" id="PS50949"/>
    </source>
</evidence>
<dbReference type="SUPFAM" id="SSF53383">
    <property type="entry name" value="PLP-dependent transferases"/>
    <property type="match status" value="1"/>
</dbReference>
<dbReference type="InterPro" id="IPR036388">
    <property type="entry name" value="WH-like_DNA-bd_sf"/>
</dbReference>
<gene>
    <name evidence="7" type="ORF">D1Z90_13740</name>
</gene>
<dbReference type="InterPro" id="IPR004839">
    <property type="entry name" value="Aminotransferase_I/II_large"/>
</dbReference>
<dbReference type="Pfam" id="PF00392">
    <property type="entry name" value="GntR"/>
    <property type="match status" value="1"/>
</dbReference>
<evidence type="ECO:0000313" key="8">
    <source>
        <dbReference type="Proteomes" id="UP000283255"/>
    </source>
</evidence>
<dbReference type="GO" id="GO:0003700">
    <property type="term" value="F:DNA-binding transcription factor activity"/>
    <property type="evidence" value="ECO:0007669"/>
    <property type="project" value="InterPro"/>
</dbReference>
<dbReference type="CDD" id="cd07377">
    <property type="entry name" value="WHTH_GntR"/>
    <property type="match status" value="1"/>
</dbReference>
<evidence type="ECO:0000313" key="7">
    <source>
        <dbReference type="EMBL" id="RJG42336.1"/>
    </source>
</evidence>
<dbReference type="GO" id="GO:0003677">
    <property type="term" value="F:DNA binding"/>
    <property type="evidence" value="ECO:0007669"/>
    <property type="project" value="UniProtKB-KW"/>
</dbReference>
<evidence type="ECO:0000256" key="1">
    <source>
        <dbReference type="ARBA" id="ARBA00005384"/>
    </source>
</evidence>
<reference evidence="7 8" key="1">
    <citation type="submission" date="2018-09" db="EMBL/GenBank/DDBJ databases">
        <authorList>
            <person name="Wang F."/>
        </authorList>
    </citation>
    <scope>NUCLEOTIDE SEQUENCE [LARGE SCALE GENOMIC DNA]</scope>
    <source>
        <strain evidence="7 8">PLHSC7-2</strain>
    </source>
</reference>
<dbReference type="InterPro" id="IPR051446">
    <property type="entry name" value="HTH_trans_reg/aminotransferase"/>
</dbReference>
<dbReference type="PANTHER" id="PTHR46577">
    <property type="entry name" value="HTH-TYPE TRANSCRIPTIONAL REGULATORY PROTEIN GABR"/>
    <property type="match status" value="1"/>
</dbReference>
<dbReference type="PROSITE" id="PS50949">
    <property type="entry name" value="HTH_GNTR"/>
    <property type="match status" value="1"/>
</dbReference>
<keyword evidence="7" id="KW-0032">Aminotransferase</keyword>
<keyword evidence="3" id="KW-0805">Transcription regulation</keyword>
<comment type="similarity">
    <text evidence="1">In the C-terminal section; belongs to the class-I pyridoxal-phosphate-dependent aminotransferase family.</text>
</comment>
<dbReference type="Proteomes" id="UP000283255">
    <property type="component" value="Unassembled WGS sequence"/>
</dbReference>
<dbReference type="GO" id="GO:0030170">
    <property type="term" value="F:pyridoxal phosphate binding"/>
    <property type="evidence" value="ECO:0007669"/>
    <property type="project" value="InterPro"/>
</dbReference>
<dbReference type="CDD" id="cd00609">
    <property type="entry name" value="AAT_like"/>
    <property type="match status" value="1"/>
</dbReference>
<dbReference type="RefSeq" id="WP_119911352.1">
    <property type="nucleotide sequence ID" value="NZ_QZCH01000018.1"/>
</dbReference>
<dbReference type="SUPFAM" id="SSF46785">
    <property type="entry name" value="Winged helix' DNA-binding domain"/>
    <property type="match status" value="1"/>
</dbReference>
<keyword evidence="5" id="KW-0804">Transcription</keyword>
<dbReference type="InterPro" id="IPR000524">
    <property type="entry name" value="Tscrpt_reg_HTH_GntR"/>
</dbReference>
<evidence type="ECO:0000256" key="4">
    <source>
        <dbReference type="ARBA" id="ARBA00023125"/>
    </source>
</evidence>
<accession>A0A418YCV6</accession>